<dbReference type="EMBL" id="CAJNOU010001109">
    <property type="protein sequence ID" value="CAF1152876.1"/>
    <property type="molecule type" value="Genomic_DNA"/>
</dbReference>
<dbReference type="Proteomes" id="UP000663889">
    <property type="component" value="Unassembled WGS sequence"/>
</dbReference>
<dbReference type="InterPro" id="IPR018721">
    <property type="entry name" value="DUF2252"/>
</dbReference>
<comment type="caution">
    <text evidence="1">The sequence shown here is derived from an EMBL/GenBank/DDBJ whole genome shotgun (WGS) entry which is preliminary data.</text>
</comment>
<organism evidence="1 2">
    <name type="scientific">Rotaria sordida</name>
    <dbReference type="NCBI Taxonomy" id="392033"/>
    <lineage>
        <taxon>Eukaryota</taxon>
        <taxon>Metazoa</taxon>
        <taxon>Spiralia</taxon>
        <taxon>Gnathifera</taxon>
        <taxon>Rotifera</taxon>
        <taxon>Eurotatoria</taxon>
        <taxon>Bdelloidea</taxon>
        <taxon>Philodinida</taxon>
        <taxon>Philodinidae</taxon>
        <taxon>Rotaria</taxon>
    </lineage>
</organism>
<reference evidence="1" key="1">
    <citation type="submission" date="2021-02" db="EMBL/GenBank/DDBJ databases">
        <authorList>
            <person name="Nowell W R."/>
        </authorList>
    </citation>
    <scope>NUCLEOTIDE SEQUENCE</scope>
</reference>
<evidence type="ECO:0000313" key="2">
    <source>
        <dbReference type="Proteomes" id="UP000663889"/>
    </source>
</evidence>
<gene>
    <name evidence="1" type="ORF">SEV965_LOCUS18549</name>
</gene>
<sequence>MTRQKYYGDVLKVVKYLGQATAKIHCVADSDCVNTAKDVACLSFSIIPLETEKTIRDAIQGYDQQFINDMVEFGMVYRAQVRRDHHFFFEAFRNNRIP</sequence>
<name>A0A814T3G1_9BILA</name>
<dbReference type="Pfam" id="PF10009">
    <property type="entry name" value="DUF2252"/>
    <property type="match status" value="1"/>
</dbReference>
<evidence type="ECO:0000313" key="1">
    <source>
        <dbReference type="EMBL" id="CAF1152876.1"/>
    </source>
</evidence>
<proteinExistence type="predicted"/>
<protein>
    <submittedName>
        <fullName evidence="1">Uncharacterized protein</fullName>
    </submittedName>
</protein>
<accession>A0A814T3G1</accession>
<dbReference type="AlphaFoldDB" id="A0A814T3G1"/>